<organism evidence="1 2">
    <name type="scientific">Hymenobacter yonginensis</name>
    <dbReference type="NCBI Taxonomy" id="748197"/>
    <lineage>
        <taxon>Bacteria</taxon>
        <taxon>Pseudomonadati</taxon>
        <taxon>Bacteroidota</taxon>
        <taxon>Cytophagia</taxon>
        <taxon>Cytophagales</taxon>
        <taxon>Hymenobacteraceae</taxon>
        <taxon>Hymenobacter</taxon>
    </lineage>
</organism>
<protein>
    <submittedName>
        <fullName evidence="1">Uncharacterized protein</fullName>
    </submittedName>
</protein>
<sequence length="67" mass="7738">MTLPGRQTPPAPALSRRHRAWIALYVLDSTHCDRREVLRQNDVTEADLQEFFDSWFQLRGRVAEAAA</sequence>
<evidence type="ECO:0000313" key="1">
    <source>
        <dbReference type="EMBL" id="WBO86173.1"/>
    </source>
</evidence>
<evidence type="ECO:0000313" key="2">
    <source>
        <dbReference type="Proteomes" id="UP001211872"/>
    </source>
</evidence>
<proteinExistence type="predicted"/>
<accession>A0ABY7PTA3</accession>
<dbReference type="Proteomes" id="UP001211872">
    <property type="component" value="Chromosome"/>
</dbReference>
<keyword evidence="2" id="KW-1185">Reference proteome</keyword>
<dbReference type="EMBL" id="CP115396">
    <property type="protein sequence ID" value="WBO86173.1"/>
    <property type="molecule type" value="Genomic_DNA"/>
</dbReference>
<dbReference type="RefSeq" id="WP_270128755.1">
    <property type="nucleotide sequence ID" value="NZ_CP115396.1"/>
</dbReference>
<gene>
    <name evidence="1" type="ORF">O9Z63_07915</name>
</gene>
<reference evidence="1 2" key="1">
    <citation type="journal article" date="2011" name="Int. J. Syst. Evol. Microbiol.">
        <title>Hymenobacter yonginensis sp. nov., isolated from a mesotrophic artificial lake.</title>
        <authorList>
            <person name="Joung Y."/>
            <person name="Cho S.H."/>
            <person name="Kim H."/>
            <person name="Kim S.B."/>
            <person name="Joh K."/>
        </authorList>
    </citation>
    <scope>NUCLEOTIDE SEQUENCE [LARGE SCALE GENOMIC DNA]</scope>
    <source>
        <strain evidence="1 2">KCTC 22745</strain>
    </source>
</reference>
<name>A0ABY7PTA3_9BACT</name>